<dbReference type="InterPro" id="IPR000727">
    <property type="entry name" value="T_SNARE_dom"/>
</dbReference>
<dbReference type="PROSITE" id="PS50192">
    <property type="entry name" value="T_SNARE"/>
    <property type="match status" value="1"/>
</dbReference>
<dbReference type="InterPro" id="IPR045242">
    <property type="entry name" value="Syntaxin"/>
</dbReference>
<dbReference type="Ensembl" id="ENSKMAT00000020334.1">
    <property type="protein sequence ID" value="ENSKMAP00000020067.1"/>
    <property type="gene ID" value="ENSKMAG00000014913.1"/>
</dbReference>
<dbReference type="OMA" id="QEAMFEY"/>
<evidence type="ECO:0000256" key="5">
    <source>
        <dbReference type="ARBA" id="ARBA00023136"/>
    </source>
</evidence>
<reference evidence="8" key="2">
    <citation type="submission" date="2025-09" db="UniProtKB">
        <authorList>
            <consortium name="Ensembl"/>
        </authorList>
    </citation>
    <scope>IDENTIFICATION</scope>
</reference>
<accession>A0A3Q3G7H4</accession>
<name>A0A3Q3G7H4_KRYMA</name>
<dbReference type="Pfam" id="PF00804">
    <property type="entry name" value="Syntaxin"/>
    <property type="match status" value="1"/>
</dbReference>
<dbReference type="STRING" id="37003.ENSKMAP00000020067"/>
<organism evidence="8 9">
    <name type="scientific">Kryptolebias marmoratus</name>
    <name type="common">Mangrove killifish</name>
    <name type="synonym">Rivulus marmoratus</name>
    <dbReference type="NCBI Taxonomy" id="37003"/>
    <lineage>
        <taxon>Eukaryota</taxon>
        <taxon>Metazoa</taxon>
        <taxon>Chordata</taxon>
        <taxon>Craniata</taxon>
        <taxon>Vertebrata</taxon>
        <taxon>Euteleostomi</taxon>
        <taxon>Actinopterygii</taxon>
        <taxon>Neopterygii</taxon>
        <taxon>Teleostei</taxon>
        <taxon>Neoteleostei</taxon>
        <taxon>Acanthomorphata</taxon>
        <taxon>Ovalentaria</taxon>
        <taxon>Atherinomorphae</taxon>
        <taxon>Cyprinodontiformes</taxon>
        <taxon>Rivulidae</taxon>
        <taxon>Kryptolebias</taxon>
    </lineage>
</organism>
<feature type="domain" description="T-SNARE coiled-coil homology" evidence="7">
    <location>
        <begin position="214"/>
        <end position="276"/>
    </location>
</feature>
<evidence type="ECO:0000256" key="2">
    <source>
        <dbReference type="ARBA" id="ARBA00009063"/>
    </source>
</evidence>
<dbReference type="SUPFAM" id="SSF47661">
    <property type="entry name" value="t-snare proteins"/>
    <property type="match status" value="1"/>
</dbReference>
<dbReference type="KEGG" id="kmr:108239059"/>
<dbReference type="OrthoDB" id="10255013at2759"/>
<dbReference type="InterPro" id="IPR010989">
    <property type="entry name" value="SNARE"/>
</dbReference>
<dbReference type="GO" id="GO:0000149">
    <property type="term" value="F:SNARE binding"/>
    <property type="evidence" value="ECO:0007669"/>
    <property type="project" value="TreeGrafter"/>
</dbReference>
<dbReference type="GeneTree" id="ENSGT01050000244948"/>
<dbReference type="Gene3D" id="1.20.58.70">
    <property type="match status" value="1"/>
</dbReference>
<dbReference type="InterPro" id="IPR006011">
    <property type="entry name" value="Syntaxin_N"/>
</dbReference>
<evidence type="ECO:0000313" key="9">
    <source>
        <dbReference type="Proteomes" id="UP000264800"/>
    </source>
</evidence>
<proteinExistence type="inferred from homology"/>
<comment type="similarity">
    <text evidence="2 6">Belongs to the syntaxin family.</text>
</comment>
<comment type="subcellular location">
    <subcellularLocation>
        <location evidence="1">Endomembrane system</location>
        <topology evidence="1">Peripheral membrane protein</topology>
    </subcellularLocation>
</comment>
<evidence type="ECO:0000256" key="6">
    <source>
        <dbReference type="RuleBase" id="RU003858"/>
    </source>
</evidence>
<evidence type="ECO:0000256" key="4">
    <source>
        <dbReference type="ARBA" id="ARBA00023054"/>
    </source>
</evidence>
<reference evidence="8" key="1">
    <citation type="submission" date="2025-08" db="UniProtKB">
        <authorList>
            <consortium name="Ensembl"/>
        </authorList>
    </citation>
    <scope>IDENTIFICATION</scope>
</reference>
<evidence type="ECO:0000259" key="7">
    <source>
        <dbReference type="PROSITE" id="PS50192"/>
    </source>
</evidence>
<dbReference type="Gene3D" id="1.20.5.110">
    <property type="match status" value="1"/>
</dbReference>
<keyword evidence="4" id="KW-0175">Coiled coil</keyword>
<dbReference type="PANTHER" id="PTHR19957">
    <property type="entry name" value="SYNTAXIN"/>
    <property type="match status" value="1"/>
</dbReference>
<dbReference type="SMART" id="SM00397">
    <property type="entry name" value="t_SNARE"/>
    <property type="match status" value="1"/>
</dbReference>
<sequence>MKDRLCDLPTIVSTPAENRELHGPDGTQNLSGEDEEHLEQHAVVFHGEDVMDGIYKEAQAMRKEMLRLKLDVKSLGKQNTRFLTSVRRFSSIKRDSNALGRDIKARGEAIYARLKKMGKQSKEMEEEHGATSALARMVRAQYVSLTSAFHQAMSEYNEAEMIQRENCKTRIQRQAEIMGKEVSREQIDEMIETGKWNVFSDNLLLEGRTARSALNEIENRHKELLELEGRIKDIHELFFQMALLVEEQGCMLNNIEANVTATQDYVAQATVDIKKAVKYKKSNPCKKLFCCCFPCCR</sequence>
<evidence type="ECO:0000256" key="1">
    <source>
        <dbReference type="ARBA" id="ARBA00004184"/>
    </source>
</evidence>
<keyword evidence="3" id="KW-0813">Transport</keyword>
<dbReference type="GO" id="GO:0031629">
    <property type="term" value="P:synaptic vesicle fusion to presynaptic active zone membrane"/>
    <property type="evidence" value="ECO:0007669"/>
    <property type="project" value="TreeGrafter"/>
</dbReference>
<keyword evidence="5" id="KW-0472">Membrane</keyword>
<dbReference type="GO" id="GO:0008021">
    <property type="term" value="C:synaptic vesicle"/>
    <property type="evidence" value="ECO:0007669"/>
    <property type="project" value="TreeGrafter"/>
</dbReference>
<dbReference type="AlphaFoldDB" id="A0A3Q3G7H4"/>
<dbReference type="Pfam" id="PF05739">
    <property type="entry name" value="SNARE"/>
    <property type="match status" value="1"/>
</dbReference>
<dbReference type="PROSITE" id="PS00914">
    <property type="entry name" value="SYNTAXIN"/>
    <property type="match status" value="1"/>
</dbReference>
<dbReference type="CTD" id="405846"/>
<dbReference type="GO" id="GO:0006886">
    <property type="term" value="P:intracellular protein transport"/>
    <property type="evidence" value="ECO:0007669"/>
    <property type="project" value="InterPro"/>
</dbReference>
<dbReference type="PANTHER" id="PTHR19957:SF30">
    <property type="entry name" value="SYNTAXIN-11"/>
    <property type="match status" value="1"/>
</dbReference>
<evidence type="ECO:0000313" key="8">
    <source>
        <dbReference type="Ensembl" id="ENSKMAP00000020067.1"/>
    </source>
</evidence>
<dbReference type="FunFam" id="1.20.58.70:FF:000042">
    <property type="entry name" value="Syntaxin 11b, tandem duplicate 2"/>
    <property type="match status" value="1"/>
</dbReference>
<keyword evidence="9" id="KW-1185">Reference proteome</keyword>
<protein>
    <submittedName>
        <fullName evidence="8">Syntaxin 11a</fullName>
    </submittedName>
</protein>
<dbReference type="Proteomes" id="UP000264800">
    <property type="component" value="Unplaced"/>
</dbReference>
<dbReference type="CDD" id="cd00179">
    <property type="entry name" value="SynN"/>
    <property type="match status" value="1"/>
</dbReference>
<dbReference type="GO" id="GO:0031201">
    <property type="term" value="C:SNARE complex"/>
    <property type="evidence" value="ECO:0007669"/>
    <property type="project" value="TreeGrafter"/>
</dbReference>
<evidence type="ECO:0000256" key="3">
    <source>
        <dbReference type="ARBA" id="ARBA00022448"/>
    </source>
</evidence>
<dbReference type="GO" id="GO:0048787">
    <property type="term" value="C:presynaptic active zone membrane"/>
    <property type="evidence" value="ECO:0007669"/>
    <property type="project" value="TreeGrafter"/>
</dbReference>
<dbReference type="InterPro" id="IPR006012">
    <property type="entry name" value="Syntaxin/epimorphin_CS"/>
</dbReference>
<dbReference type="SMART" id="SM00503">
    <property type="entry name" value="SynN"/>
    <property type="match status" value="1"/>
</dbReference>
<dbReference type="FunFam" id="1.20.5.110:FF:000022">
    <property type="entry name" value="Syntaxin 19"/>
    <property type="match status" value="1"/>
</dbReference>
<dbReference type="GeneID" id="108239059"/>
<dbReference type="RefSeq" id="XP_017277012.1">
    <property type="nucleotide sequence ID" value="XM_017421523.1"/>
</dbReference>
<dbReference type="GO" id="GO:0048278">
    <property type="term" value="P:vesicle docking"/>
    <property type="evidence" value="ECO:0007669"/>
    <property type="project" value="TreeGrafter"/>
</dbReference>
<dbReference type="GO" id="GO:0005484">
    <property type="term" value="F:SNAP receptor activity"/>
    <property type="evidence" value="ECO:0007669"/>
    <property type="project" value="InterPro"/>
</dbReference>